<dbReference type="EMBL" id="JAHBCI010000011">
    <property type="protein sequence ID" value="KAG9495483.1"/>
    <property type="molecule type" value="Genomic_DNA"/>
</dbReference>
<dbReference type="InterPro" id="IPR051704">
    <property type="entry name" value="FAD_aromatic-hydroxylase"/>
</dbReference>
<dbReference type="GO" id="GO:0071949">
    <property type="term" value="F:FAD binding"/>
    <property type="evidence" value="ECO:0007669"/>
    <property type="project" value="InterPro"/>
</dbReference>
<dbReference type="PANTHER" id="PTHR46865:SF2">
    <property type="entry name" value="MONOOXYGENASE"/>
    <property type="match status" value="1"/>
</dbReference>
<organism evidence="5 6">
    <name type="scientific">Fusarium musae</name>
    <dbReference type="NCBI Taxonomy" id="1042133"/>
    <lineage>
        <taxon>Eukaryota</taxon>
        <taxon>Fungi</taxon>
        <taxon>Dikarya</taxon>
        <taxon>Ascomycota</taxon>
        <taxon>Pezizomycotina</taxon>
        <taxon>Sordariomycetes</taxon>
        <taxon>Hypocreomycetidae</taxon>
        <taxon>Hypocreales</taxon>
        <taxon>Nectriaceae</taxon>
        <taxon>Fusarium</taxon>
    </lineage>
</organism>
<dbReference type="RefSeq" id="XP_044674483.1">
    <property type="nucleotide sequence ID" value="XM_044831208.1"/>
</dbReference>
<dbReference type="Proteomes" id="UP000827133">
    <property type="component" value="Unassembled WGS sequence"/>
</dbReference>
<sequence>MSTLKVLVVGGGIAGPSVAHWLSRTGAEITLIERSPKPRTNGQQLDLRHQGVAVMKKMGIEPAIRAKHVHEVGTQMIDMNGRTKVFFPTVESGTGHQSVTTEYEIMRGDLVNILLGLTRDKQNVKHRFGTSVASLTQDDESDPNGKVHVGFDDGQKGDFDLVVAADGTGSRTRQLMLGPDAPDPRHFLGGYIGFFSTLSKPHDTNRFTFCHMPGSRWLGTRKDSPDMTRVYMNIQSQNEGLAAAHKSGKLDHLKAAWADVFADGKWESARFMDALKNSPEADDLYSTPCQEVRLPPGSWSKGRVVALGDAAHAQTANGFGTTWGIVGSYILAGEVATLHKQDPSKGVVQGVKKYEEVFRPIATCMQGEQSAFARAVFAPKTQFGVQMLHTLGKLASWFKLDQGMGLDSKIANWQLPEYPVLRSEMKWGVSINKAV</sequence>
<evidence type="ECO:0000256" key="2">
    <source>
        <dbReference type="ARBA" id="ARBA00022827"/>
    </source>
</evidence>
<dbReference type="GeneID" id="68321588"/>
<dbReference type="SUPFAM" id="SSF51905">
    <property type="entry name" value="FAD/NAD(P)-binding domain"/>
    <property type="match status" value="1"/>
</dbReference>
<evidence type="ECO:0000313" key="5">
    <source>
        <dbReference type="EMBL" id="KAG9495483.1"/>
    </source>
</evidence>
<dbReference type="Pfam" id="PF01494">
    <property type="entry name" value="FAD_binding_3"/>
    <property type="match status" value="1"/>
</dbReference>
<proteinExistence type="predicted"/>
<dbReference type="InterPro" id="IPR002938">
    <property type="entry name" value="FAD-bd"/>
</dbReference>
<keyword evidence="6" id="KW-1185">Reference proteome</keyword>
<comment type="caution">
    <text evidence="5">The sequence shown here is derived from an EMBL/GenBank/DDBJ whole genome shotgun (WGS) entry which is preliminary data.</text>
</comment>
<reference evidence="5" key="1">
    <citation type="journal article" date="2021" name="Mol. Plant Microbe Interact.">
        <title>Telomere to telomere genome assembly of Fusarium musae F31, causal agent of crown rot disease of banana.</title>
        <authorList>
            <person name="Degradi L."/>
            <person name="Tava V."/>
            <person name="Kunova A."/>
            <person name="Cortesi P."/>
            <person name="Saracchi M."/>
            <person name="Pasquali M."/>
        </authorList>
    </citation>
    <scope>NUCLEOTIDE SEQUENCE</scope>
    <source>
        <strain evidence="5">F31</strain>
    </source>
</reference>
<evidence type="ECO:0000313" key="6">
    <source>
        <dbReference type="Proteomes" id="UP000827133"/>
    </source>
</evidence>
<dbReference type="PRINTS" id="PR00420">
    <property type="entry name" value="RNGMNOXGNASE"/>
</dbReference>
<dbReference type="KEGG" id="fmu:J7337_013732"/>
<dbReference type="PANTHER" id="PTHR46865">
    <property type="entry name" value="OXIDOREDUCTASE-RELATED"/>
    <property type="match status" value="1"/>
</dbReference>
<protein>
    <recommendedName>
        <fullName evidence="4">FAD-binding domain-containing protein</fullName>
    </recommendedName>
</protein>
<feature type="domain" description="FAD-binding" evidence="4">
    <location>
        <begin position="4"/>
        <end position="174"/>
    </location>
</feature>
<name>A0A9P8D547_9HYPO</name>
<keyword evidence="3" id="KW-0560">Oxidoreductase</keyword>
<gene>
    <name evidence="5" type="ORF">J7337_013732</name>
</gene>
<accession>A0A9P8D547</accession>
<dbReference type="GO" id="GO:0016491">
    <property type="term" value="F:oxidoreductase activity"/>
    <property type="evidence" value="ECO:0007669"/>
    <property type="project" value="UniProtKB-KW"/>
</dbReference>
<evidence type="ECO:0000256" key="3">
    <source>
        <dbReference type="ARBA" id="ARBA00023002"/>
    </source>
</evidence>
<evidence type="ECO:0000259" key="4">
    <source>
        <dbReference type="Pfam" id="PF01494"/>
    </source>
</evidence>
<dbReference type="AlphaFoldDB" id="A0A9P8D547"/>
<evidence type="ECO:0000256" key="1">
    <source>
        <dbReference type="ARBA" id="ARBA00022630"/>
    </source>
</evidence>
<dbReference type="Gene3D" id="3.50.50.60">
    <property type="entry name" value="FAD/NAD(P)-binding domain"/>
    <property type="match status" value="1"/>
</dbReference>
<keyword evidence="2" id="KW-0274">FAD</keyword>
<keyword evidence="1" id="KW-0285">Flavoprotein</keyword>
<dbReference type="InterPro" id="IPR036188">
    <property type="entry name" value="FAD/NAD-bd_sf"/>
</dbReference>